<protein>
    <submittedName>
        <fullName evidence="1">Uncharacterized protein</fullName>
    </submittedName>
</protein>
<reference evidence="1 2" key="1">
    <citation type="submission" date="2015-03" db="EMBL/GenBank/DDBJ databases">
        <title>Genome sequence of Pseudoalteromonas aurantia.</title>
        <authorList>
            <person name="Xie B.-B."/>
            <person name="Rong J.-C."/>
            <person name="Qin Q.-L."/>
            <person name="Zhang Y.-Z."/>
        </authorList>
    </citation>
    <scope>NUCLEOTIDE SEQUENCE [LARGE SCALE GENOMIC DNA]</scope>
    <source>
        <strain evidence="1 2">208</strain>
    </source>
</reference>
<dbReference type="Proteomes" id="UP000615755">
    <property type="component" value="Unassembled WGS sequence"/>
</dbReference>
<name>A0ABR9EJA7_9GAMM</name>
<organism evidence="1 2">
    <name type="scientific">Pseudoalteromonas aurantia 208</name>
    <dbReference type="NCBI Taxonomy" id="1314867"/>
    <lineage>
        <taxon>Bacteria</taxon>
        <taxon>Pseudomonadati</taxon>
        <taxon>Pseudomonadota</taxon>
        <taxon>Gammaproteobacteria</taxon>
        <taxon>Alteromonadales</taxon>
        <taxon>Pseudoalteromonadaceae</taxon>
        <taxon>Pseudoalteromonas</taxon>
    </lineage>
</organism>
<dbReference type="EMBL" id="AQGV01000015">
    <property type="protein sequence ID" value="MBE0370897.1"/>
    <property type="molecule type" value="Genomic_DNA"/>
</dbReference>
<gene>
    <name evidence="1" type="ORF">PAUR_b1020</name>
</gene>
<keyword evidence="2" id="KW-1185">Reference proteome</keyword>
<comment type="caution">
    <text evidence="1">The sequence shown here is derived from an EMBL/GenBank/DDBJ whole genome shotgun (WGS) entry which is preliminary data.</text>
</comment>
<evidence type="ECO:0000313" key="1">
    <source>
        <dbReference type="EMBL" id="MBE0370897.1"/>
    </source>
</evidence>
<sequence length="51" mass="5896">MFNIKALLCSNSGLLQMKATPRVRKIALLGKFAYPELRLITPQISRWWAFC</sequence>
<accession>A0ABR9EJA7</accession>
<evidence type="ECO:0000313" key="2">
    <source>
        <dbReference type="Proteomes" id="UP000615755"/>
    </source>
</evidence>
<proteinExistence type="predicted"/>